<dbReference type="KEGG" id="hcu:MUN79_29055"/>
<geneLocation type="plasmid" evidence="1 2">
    <name>unnamed1</name>
</geneLocation>
<sequence>MAFTYRITVLGSTSSHPALASFLQNYVTSAKRFPREGDLIAYSLAYALRILGCAWSDTPATIIYYTVHLEAQA</sequence>
<accession>A0A8T9QD21</accession>
<protein>
    <submittedName>
        <fullName evidence="1">Uncharacterized protein</fullName>
    </submittedName>
</protein>
<evidence type="ECO:0000313" key="1">
    <source>
        <dbReference type="EMBL" id="UOQ75125.1"/>
    </source>
</evidence>
<gene>
    <name evidence="1" type="ORF">MUN79_29055</name>
</gene>
<dbReference type="RefSeq" id="WP_244678458.1">
    <property type="nucleotide sequence ID" value="NZ_CP095047.1"/>
</dbReference>
<dbReference type="Proteomes" id="UP000831796">
    <property type="component" value="Plasmid unnamed1"/>
</dbReference>
<reference evidence="1" key="1">
    <citation type="submission" date="2022-04" db="EMBL/GenBank/DDBJ databases">
        <title>Hymenobacter sp. isolated from the air.</title>
        <authorList>
            <person name="Won M."/>
            <person name="Lee C.-M."/>
            <person name="Woen H.-Y."/>
            <person name="Kwon S.-W."/>
        </authorList>
    </citation>
    <scope>NUCLEOTIDE SEQUENCE</scope>
    <source>
        <strain evidence="1">5116S-3</strain>
        <plasmid evidence="1">unnamed1</plasmid>
    </source>
</reference>
<dbReference type="EMBL" id="CP095047">
    <property type="protein sequence ID" value="UOQ75125.1"/>
    <property type="molecule type" value="Genomic_DNA"/>
</dbReference>
<organism evidence="1 2">
    <name type="scientific">Hymenobacter cellulosilyticus</name>
    <dbReference type="NCBI Taxonomy" id="2932248"/>
    <lineage>
        <taxon>Bacteria</taxon>
        <taxon>Pseudomonadati</taxon>
        <taxon>Bacteroidota</taxon>
        <taxon>Cytophagia</taxon>
        <taxon>Cytophagales</taxon>
        <taxon>Hymenobacteraceae</taxon>
        <taxon>Hymenobacter</taxon>
    </lineage>
</organism>
<keyword evidence="2" id="KW-1185">Reference proteome</keyword>
<name>A0A8T9QD21_9BACT</name>
<evidence type="ECO:0000313" key="2">
    <source>
        <dbReference type="Proteomes" id="UP000831796"/>
    </source>
</evidence>
<keyword evidence="1" id="KW-0614">Plasmid</keyword>
<proteinExistence type="predicted"/>
<dbReference type="AlphaFoldDB" id="A0A8T9QD21"/>